<comment type="caution">
    <text evidence="8">The sequence shown here is derived from an EMBL/GenBank/DDBJ whole genome shotgun (WGS) entry which is preliminary data.</text>
</comment>
<reference evidence="8 9" key="1">
    <citation type="submission" date="2023-06" db="EMBL/GenBank/DDBJ databases">
        <title>Pelomonas sp. PFR6 16S ribosomal RNA gene Genome sequencing and assembly.</title>
        <authorList>
            <person name="Woo H."/>
        </authorList>
    </citation>
    <scope>NUCLEOTIDE SEQUENCE [LARGE SCALE GENOMIC DNA]</scope>
    <source>
        <strain evidence="8 9">PFR6</strain>
    </source>
</reference>
<dbReference type="EMBL" id="JAUHHC010000002">
    <property type="protein sequence ID" value="MDN3920611.1"/>
    <property type="molecule type" value="Genomic_DNA"/>
</dbReference>
<keyword evidence="4 6" id="KW-1133">Transmembrane helix</keyword>
<feature type="transmembrane region" description="Helical" evidence="6">
    <location>
        <begin position="45"/>
        <end position="64"/>
    </location>
</feature>
<evidence type="ECO:0000313" key="9">
    <source>
        <dbReference type="Proteomes" id="UP001228044"/>
    </source>
</evidence>
<dbReference type="InterPro" id="IPR020846">
    <property type="entry name" value="MFS_dom"/>
</dbReference>
<keyword evidence="2" id="KW-0813">Transport</keyword>
<comment type="subcellular location">
    <subcellularLocation>
        <location evidence="1">Membrane</location>
        <topology evidence="1">Multi-pass membrane protein</topology>
    </subcellularLocation>
</comment>
<feature type="transmembrane region" description="Helical" evidence="6">
    <location>
        <begin position="284"/>
        <end position="310"/>
    </location>
</feature>
<dbReference type="InterPro" id="IPR036259">
    <property type="entry name" value="MFS_trans_sf"/>
</dbReference>
<keyword evidence="5 6" id="KW-0472">Membrane</keyword>
<gene>
    <name evidence="8" type="ORF">QWJ38_10005</name>
</gene>
<feature type="transmembrane region" description="Helical" evidence="6">
    <location>
        <begin position="342"/>
        <end position="361"/>
    </location>
</feature>
<dbReference type="PANTHER" id="PTHR23502:SF132">
    <property type="entry name" value="POLYAMINE TRANSPORTER 2-RELATED"/>
    <property type="match status" value="1"/>
</dbReference>
<dbReference type="SUPFAM" id="SSF103473">
    <property type="entry name" value="MFS general substrate transporter"/>
    <property type="match status" value="1"/>
</dbReference>
<dbReference type="PROSITE" id="PS00216">
    <property type="entry name" value="SUGAR_TRANSPORT_1"/>
    <property type="match status" value="1"/>
</dbReference>
<dbReference type="PANTHER" id="PTHR23502">
    <property type="entry name" value="MAJOR FACILITATOR SUPERFAMILY"/>
    <property type="match status" value="1"/>
</dbReference>
<feature type="transmembrane region" description="Helical" evidence="6">
    <location>
        <begin position="249"/>
        <end position="272"/>
    </location>
</feature>
<name>A0ABT8DWN0_9BURK</name>
<keyword evidence="3 6" id="KW-0812">Transmembrane</keyword>
<dbReference type="RefSeq" id="WP_290358902.1">
    <property type="nucleotide sequence ID" value="NZ_JAUHHC010000002.1"/>
</dbReference>
<dbReference type="InterPro" id="IPR011701">
    <property type="entry name" value="MFS"/>
</dbReference>
<feature type="transmembrane region" description="Helical" evidence="6">
    <location>
        <begin position="217"/>
        <end position="243"/>
    </location>
</feature>
<dbReference type="Proteomes" id="UP001228044">
    <property type="component" value="Unassembled WGS sequence"/>
</dbReference>
<dbReference type="InterPro" id="IPR005829">
    <property type="entry name" value="Sugar_transporter_CS"/>
</dbReference>
<evidence type="ECO:0000256" key="4">
    <source>
        <dbReference type="ARBA" id="ARBA00022989"/>
    </source>
</evidence>
<evidence type="ECO:0000259" key="7">
    <source>
        <dbReference type="PROSITE" id="PS50850"/>
    </source>
</evidence>
<feature type="transmembrane region" description="Helical" evidence="6">
    <location>
        <begin position="162"/>
        <end position="182"/>
    </location>
</feature>
<dbReference type="Gene3D" id="1.20.1720.10">
    <property type="entry name" value="Multidrug resistance protein D"/>
    <property type="match status" value="1"/>
</dbReference>
<organism evidence="8 9">
    <name type="scientific">Roseateles violae</name>
    <dbReference type="NCBI Taxonomy" id="3058042"/>
    <lineage>
        <taxon>Bacteria</taxon>
        <taxon>Pseudomonadati</taxon>
        <taxon>Pseudomonadota</taxon>
        <taxon>Betaproteobacteria</taxon>
        <taxon>Burkholderiales</taxon>
        <taxon>Sphaerotilaceae</taxon>
        <taxon>Roseateles</taxon>
    </lineage>
</organism>
<dbReference type="Pfam" id="PF07690">
    <property type="entry name" value="MFS_1"/>
    <property type="match status" value="1"/>
</dbReference>
<keyword evidence="9" id="KW-1185">Reference proteome</keyword>
<feature type="transmembrane region" description="Helical" evidence="6">
    <location>
        <begin position="101"/>
        <end position="122"/>
    </location>
</feature>
<evidence type="ECO:0000313" key="8">
    <source>
        <dbReference type="EMBL" id="MDN3920611.1"/>
    </source>
</evidence>
<evidence type="ECO:0000256" key="3">
    <source>
        <dbReference type="ARBA" id="ARBA00022692"/>
    </source>
</evidence>
<protein>
    <submittedName>
        <fullName evidence="8">MFS transporter</fullName>
    </submittedName>
</protein>
<proteinExistence type="predicted"/>
<feature type="transmembrane region" description="Helical" evidence="6">
    <location>
        <begin position="76"/>
        <end position="95"/>
    </location>
</feature>
<evidence type="ECO:0000256" key="5">
    <source>
        <dbReference type="ARBA" id="ARBA00023136"/>
    </source>
</evidence>
<feature type="transmembrane region" description="Helical" evidence="6">
    <location>
        <begin position="373"/>
        <end position="393"/>
    </location>
</feature>
<sequence>MNEAAHQKPGDGVAVLALALLLGIQPVTTDLYLPALPELGAPMAGAQLTLSALMLAFGLGQLLLGPLADRYGRRPVLLGGLSLYLLAALAAAAAGGIAQLVAWRALQGLGLAASVVCGRAMLRDWFEPQQGAQVMARALTGLGILATLSPGIGGALTELFGWRSTLLATAAFAAAALGFIALRVPESLAARDPLALRPAHLLQSWALVLRHPTFRAYGLMTALGYGTLYTFLAGSSFVFIGILQVSRQSYGLMVGACAAVYVLGTLACRRLLPRHGIAATAKRGAAFTLAGGLSVAGLALAGVESVWALLLPQWLLIFGHGILQPCGQTGAVGPFPQRAGVASAWAGFLIALTAFLVGAWLSHALARQASVLTLALTLCAMALATVLVSWTWVQRPAPALQAPAGRPT</sequence>
<accession>A0ABT8DWN0</accession>
<evidence type="ECO:0000256" key="2">
    <source>
        <dbReference type="ARBA" id="ARBA00022448"/>
    </source>
</evidence>
<evidence type="ECO:0000256" key="1">
    <source>
        <dbReference type="ARBA" id="ARBA00004141"/>
    </source>
</evidence>
<feature type="domain" description="Major facilitator superfamily (MFS) profile" evidence="7">
    <location>
        <begin position="1"/>
        <end position="397"/>
    </location>
</feature>
<feature type="transmembrane region" description="Helical" evidence="6">
    <location>
        <begin position="134"/>
        <end position="156"/>
    </location>
</feature>
<dbReference type="PROSITE" id="PS50850">
    <property type="entry name" value="MFS"/>
    <property type="match status" value="1"/>
</dbReference>
<evidence type="ECO:0000256" key="6">
    <source>
        <dbReference type="SAM" id="Phobius"/>
    </source>
</evidence>